<evidence type="ECO:0000313" key="3">
    <source>
        <dbReference type="RefSeq" id="XP_023382535.1"/>
    </source>
</evidence>
<reference evidence="3" key="1">
    <citation type="submission" date="2025-08" db="UniProtKB">
        <authorList>
            <consortium name="RefSeq"/>
        </authorList>
    </citation>
    <scope>IDENTIFICATION</scope>
    <source>
        <tissue evidence="3">Kidney</tissue>
    </source>
</reference>
<protein>
    <submittedName>
        <fullName evidence="3">Phosphatase and actin regulator 3-like</fullName>
    </submittedName>
</protein>
<feature type="non-terminal residue" evidence="3">
    <location>
        <position position="154"/>
    </location>
</feature>
<gene>
    <name evidence="3" type="primary">LOC111734764</name>
</gene>
<feature type="compositionally biased region" description="Polar residues" evidence="1">
    <location>
        <begin position="68"/>
        <end position="83"/>
    </location>
</feature>
<feature type="compositionally biased region" description="Basic and acidic residues" evidence="1">
    <location>
        <begin position="88"/>
        <end position="102"/>
    </location>
</feature>
<feature type="compositionally biased region" description="Polar residues" evidence="1">
    <location>
        <begin position="17"/>
        <end position="28"/>
    </location>
</feature>
<dbReference type="Proteomes" id="UP000515202">
    <property type="component" value="Unplaced"/>
</dbReference>
<feature type="compositionally biased region" description="Pro residues" evidence="1">
    <location>
        <begin position="49"/>
        <end position="61"/>
    </location>
</feature>
<accession>A0A6P6C5W2</accession>
<dbReference type="KEGG" id="pvp:111734764"/>
<feature type="region of interest" description="Disordered" evidence="1">
    <location>
        <begin position="1"/>
        <end position="154"/>
    </location>
</feature>
<name>A0A6P6C5W2_PTEVA</name>
<sequence length="154" mass="16242">KMPSASRGEDADATGSLLPTTDESSQALAGSDALDSPPGTLERAMGQLPSPPLLPTPPPKAIPKATKNVTGEGNRVQPTTFPLSFQGRDGRGSPRKRVDVRLSRTSSVERAWSFDGAGAKESEENKENLHSSSGPEGDLLLYQDEEALNDSVIS</sequence>
<dbReference type="RefSeq" id="XP_023382535.1">
    <property type="nucleotide sequence ID" value="XM_023526767.1"/>
</dbReference>
<organism evidence="2 3">
    <name type="scientific">Pteropus vampyrus</name>
    <name type="common">Large flying fox</name>
    <dbReference type="NCBI Taxonomy" id="132908"/>
    <lineage>
        <taxon>Eukaryota</taxon>
        <taxon>Metazoa</taxon>
        <taxon>Chordata</taxon>
        <taxon>Craniata</taxon>
        <taxon>Vertebrata</taxon>
        <taxon>Euteleostomi</taxon>
        <taxon>Mammalia</taxon>
        <taxon>Eutheria</taxon>
        <taxon>Laurasiatheria</taxon>
        <taxon>Chiroptera</taxon>
        <taxon>Yinpterochiroptera</taxon>
        <taxon>Pteropodoidea</taxon>
        <taxon>Pteropodidae</taxon>
        <taxon>Pteropodinae</taxon>
        <taxon>Pteropus</taxon>
    </lineage>
</organism>
<feature type="non-terminal residue" evidence="3">
    <location>
        <position position="1"/>
    </location>
</feature>
<feature type="compositionally biased region" description="Basic and acidic residues" evidence="1">
    <location>
        <begin position="118"/>
        <end position="129"/>
    </location>
</feature>
<proteinExistence type="predicted"/>
<evidence type="ECO:0000313" key="2">
    <source>
        <dbReference type="Proteomes" id="UP000515202"/>
    </source>
</evidence>
<dbReference type="AlphaFoldDB" id="A0A6P6C5W2"/>
<dbReference type="OrthoDB" id="5563016at2759"/>
<keyword evidence="2" id="KW-1185">Reference proteome</keyword>
<evidence type="ECO:0000256" key="1">
    <source>
        <dbReference type="SAM" id="MobiDB-lite"/>
    </source>
</evidence>
<dbReference type="GeneID" id="111734764"/>